<dbReference type="SMART" id="SM00385">
    <property type="entry name" value="CYCLIN"/>
    <property type="match status" value="2"/>
</dbReference>
<evidence type="ECO:0000256" key="1">
    <source>
        <dbReference type="ARBA" id="ARBA00023127"/>
    </source>
</evidence>
<dbReference type="GO" id="GO:0016538">
    <property type="term" value="F:cyclin-dependent protein serine/threonine kinase regulator activity"/>
    <property type="evidence" value="ECO:0007669"/>
    <property type="project" value="InterPro"/>
</dbReference>
<dbReference type="AlphaFoldDB" id="A0A0R3S8B6"/>
<dbReference type="InterPro" id="IPR004367">
    <property type="entry name" value="Cyclin_C-dom"/>
</dbReference>
<evidence type="ECO:0000256" key="2">
    <source>
        <dbReference type="RuleBase" id="RU000383"/>
    </source>
</evidence>
<organism evidence="8">
    <name type="scientific">Hymenolepis diminuta</name>
    <name type="common">Rat tapeworm</name>
    <dbReference type="NCBI Taxonomy" id="6216"/>
    <lineage>
        <taxon>Eukaryota</taxon>
        <taxon>Metazoa</taxon>
        <taxon>Spiralia</taxon>
        <taxon>Lophotrochozoa</taxon>
        <taxon>Platyhelminthes</taxon>
        <taxon>Cestoda</taxon>
        <taxon>Eucestoda</taxon>
        <taxon>Cyclophyllidea</taxon>
        <taxon>Hymenolepididae</taxon>
        <taxon>Hymenolepis</taxon>
    </lineage>
</organism>
<feature type="compositionally biased region" description="Polar residues" evidence="3">
    <location>
        <begin position="396"/>
        <end position="405"/>
    </location>
</feature>
<evidence type="ECO:0000259" key="5">
    <source>
        <dbReference type="SMART" id="SM01332"/>
    </source>
</evidence>
<dbReference type="InterPro" id="IPR006671">
    <property type="entry name" value="Cyclin_N"/>
</dbReference>
<dbReference type="SMART" id="SM01332">
    <property type="entry name" value="Cyclin_C"/>
    <property type="match status" value="1"/>
</dbReference>
<feature type="compositionally biased region" description="Basic residues" evidence="3">
    <location>
        <begin position="409"/>
        <end position="419"/>
    </location>
</feature>
<feature type="domain" description="Cyclin-like" evidence="4">
    <location>
        <begin position="49"/>
        <end position="163"/>
    </location>
</feature>
<dbReference type="CDD" id="cd20533">
    <property type="entry name" value="CYCLIN_CCNL_rpt2"/>
    <property type="match status" value="1"/>
</dbReference>
<comment type="similarity">
    <text evidence="2">Belongs to the cyclin family.</text>
</comment>
<proteinExistence type="inferred from homology"/>
<feature type="domain" description="Cyclin-like" evidence="4">
    <location>
        <begin position="180"/>
        <end position="263"/>
    </location>
</feature>
<dbReference type="GO" id="GO:0006357">
    <property type="term" value="P:regulation of transcription by RNA polymerase II"/>
    <property type="evidence" value="ECO:0007669"/>
    <property type="project" value="InterPro"/>
</dbReference>
<dbReference type="SUPFAM" id="SSF47954">
    <property type="entry name" value="Cyclin-like"/>
    <property type="match status" value="2"/>
</dbReference>
<dbReference type="OrthoDB" id="10264655at2759"/>
<feature type="compositionally biased region" description="Basic and acidic residues" evidence="3">
    <location>
        <begin position="365"/>
        <end position="389"/>
    </location>
</feature>
<feature type="compositionally biased region" description="Basic and acidic residues" evidence="3">
    <location>
        <begin position="502"/>
        <end position="513"/>
    </location>
</feature>
<dbReference type="PANTHER" id="PTHR10026">
    <property type="entry name" value="CYCLIN"/>
    <property type="match status" value="1"/>
</dbReference>
<dbReference type="WBParaSite" id="HDID_0000037401-mRNA-1">
    <property type="protein sequence ID" value="HDID_0000037401-mRNA-1"/>
    <property type="gene ID" value="HDID_0000037401"/>
</dbReference>
<accession>A0A0R3S8B6</accession>
<dbReference type="Proteomes" id="UP000274504">
    <property type="component" value="Unassembled WGS sequence"/>
</dbReference>
<feature type="compositionally biased region" description="Polar residues" evidence="3">
    <location>
        <begin position="304"/>
        <end position="328"/>
    </location>
</feature>
<dbReference type="InterPro" id="IPR036915">
    <property type="entry name" value="Cyclin-like_sf"/>
</dbReference>
<feature type="compositionally biased region" description="Polar residues" evidence="3">
    <location>
        <begin position="344"/>
        <end position="354"/>
    </location>
</feature>
<evidence type="ECO:0000259" key="4">
    <source>
        <dbReference type="SMART" id="SM00385"/>
    </source>
</evidence>
<evidence type="ECO:0000313" key="6">
    <source>
        <dbReference type="EMBL" id="VDL15773.1"/>
    </source>
</evidence>
<feature type="compositionally biased region" description="Low complexity" evidence="3">
    <location>
        <begin position="470"/>
        <end position="486"/>
    </location>
</feature>
<dbReference type="EMBL" id="UYSG01000047">
    <property type="protein sequence ID" value="VDL15773.1"/>
    <property type="molecule type" value="Genomic_DNA"/>
</dbReference>
<reference evidence="6 7" key="2">
    <citation type="submission" date="2018-11" db="EMBL/GenBank/DDBJ databases">
        <authorList>
            <consortium name="Pathogen Informatics"/>
        </authorList>
    </citation>
    <scope>NUCLEOTIDE SEQUENCE [LARGE SCALE GENOMIC DNA]</scope>
</reference>
<protein>
    <submittedName>
        <fullName evidence="8">Cyclin-L1</fullName>
    </submittedName>
</protein>
<dbReference type="InterPro" id="IPR013763">
    <property type="entry name" value="Cyclin-like_dom"/>
</dbReference>
<dbReference type="STRING" id="6216.A0A0R3S8B6"/>
<gene>
    <name evidence="6" type="ORF">HDID_LOCUS375</name>
</gene>
<evidence type="ECO:0000313" key="7">
    <source>
        <dbReference type="Proteomes" id="UP000274504"/>
    </source>
</evidence>
<keyword evidence="1 2" id="KW-0195">Cyclin</keyword>
<dbReference type="InterPro" id="IPR043198">
    <property type="entry name" value="Cyclin/Ssn8"/>
</dbReference>
<dbReference type="Gene3D" id="1.10.472.10">
    <property type="entry name" value="Cyclin-like"/>
    <property type="match status" value="2"/>
</dbReference>
<feature type="domain" description="Cyclin C-terminal" evidence="5">
    <location>
        <begin position="172"/>
        <end position="304"/>
    </location>
</feature>
<feature type="compositionally biased region" description="Basic residues" evidence="3">
    <location>
        <begin position="440"/>
        <end position="453"/>
    </location>
</feature>
<sequence>MANADWEYAGVHLSIDSYVIPVEKLSPTPSSIDGLDPETEFDLRYLGCELIQDAGILLKLPQVAMATAQVLYQRYFYSKSFVRYVYEHYAMASIFLAAKIEEHPRRIREIINVFAHMKQAREGRHVIVLIVYVCYREFTPVMFDQNYVNLKRHIIKAERRLLKELGFCVHGKHPHKLVILYLRTLSSEGNQELVQTAWNCMNDILRTDVFVRHTPEAVACACIFLAARRLGIPLPRCPPWWEMFNVDDESIHEIALCLQRLYVRAKPDIAAIESRLAEVRKKQAEEREAIASANAAKAAAQVPPTATNETSQNNDDLSTQNSLNNSENPLPVSNDVKNVPVSETALTVNQSSQEPLKPLNGTEVNAKEAHSPISRPEKLKPAAYREVDHKSKKSCKSYNHSGSPTSRSNKSKIRRHRRSSSSLSSVSSGEGTRKHDTYKSRRRERGHQRKRSRSPYVSISKYRRRHKSRSGSSYSSSISDRSPSHSTTKHSRSRASPSHRSSRNDVDKKDKIKSSSSRYAVGGRVTDSIGSRNREYAQLLAGDDWSNFSPTESASLLRCQLNDLAQLEGVLQNMCLSRHLQSKFGIVRFICGFICFKNYYS</sequence>
<feature type="region of interest" description="Disordered" evidence="3">
    <location>
        <begin position="292"/>
        <end position="526"/>
    </location>
</feature>
<dbReference type="CDD" id="cd20532">
    <property type="entry name" value="CYCLIN_CCNL_rpt1"/>
    <property type="match status" value="1"/>
</dbReference>
<name>A0A0R3S8B6_HYMDI</name>
<dbReference type="PIRSF" id="PIRSF036580">
    <property type="entry name" value="Cyclin_L"/>
    <property type="match status" value="1"/>
</dbReference>
<reference evidence="8" key="1">
    <citation type="submission" date="2017-02" db="UniProtKB">
        <authorList>
            <consortium name="WormBaseParasite"/>
        </authorList>
    </citation>
    <scope>IDENTIFICATION</scope>
</reference>
<evidence type="ECO:0000256" key="3">
    <source>
        <dbReference type="SAM" id="MobiDB-lite"/>
    </source>
</evidence>
<dbReference type="Pfam" id="PF00134">
    <property type="entry name" value="Cyclin_N"/>
    <property type="match status" value="1"/>
</dbReference>
<dbReference type="FunFam" id="1.10.472.10:FF:000031">
    <property type="entry name" value="cyclin-L1-1-like isoform X1"/>
    <property type="match status" value="1"/>
</dbReference>
<evidence type="ECO:0000313" key="8">
    <source>
        <dbReference type="WBParaSite" id="HDID_0000037401-mRNA-1"/>
    </source>
</evidence>